<dbReference type="GO" id="GO:0004321">
    <property type="term" value="F:fatty-acyl-CoA synthase activity"/>
    <property type="evidence" value="ECO:0007669"/>
    <property type="project" value="TreeGrafter"/>
</dbReference>
<evidence type="ECO:0000256" key="1">
    <source>
        <dbReference type="ARBA" id="ARBA00006432"/>
    </source>
</evidence>
<dbReference type="InterPro" id="IPR045851">
    <property type="entry name" value="AMP-bd_C_sf"/>
</dbReference>
<dbReference type="GO" id="GO:0006637">
    <property type="term" value="P:acyl-CoA metabolic process"/>
    <property type="evidence" value="ECO:0007669"/>
    <property type="project" value="TreeGrafter"/>
</dbReference>
<dbReference type="GO" id="GO:0015645">
    <property type="term" value="F:fatty acid ligase activity"/>
    <property type="evidence" value="ECO:0007669"/>
    <property type="project" value="TreeGrafter"/>
</dbReference>
<dbReference type="Gene3D" id="3.40.50.12780">
    <property type="entry name" value="N-terminal domain of ligase-like"/>
    <property type="match status" value="1"/>
</dbReference>
<name>A0A2S4M5I7_9HYPH</name>
<dbReference type="FunFam" id="3.30.300.30:FF:000005">
    <property type="entry name" value="Acyl-coenzyme A synthetase ACSM5, mitochondrial"/>
    <property type="match status" value="1"/>
</dbReference>
<evidence type="ECO:0000259" key="6">
    <source>
        <dbReference type="Pfam" id="PF13193"/>
    </source>
</evidence>
<dbReference type="InterPro" id="IPR051087">
    <property type="entry name" value="Mitochondrial_ACSM"/>
</dbReference>
<keyword evidence="2" id="KW-0436">Ligase</keyword>
<dbReference type="EMBL" id="PQFZ01000010">
    <property type="protein sequence ID" value="POR49960.1"/>
    <property type="molecule type" value="Genomic_DNA"/>
</dbReference>
<dbReference type="InterPro" id="IPR049515">
    <property type="entry name" value="MACS_put"/>
</dbReference>
<dbReference type="PROSITE" id="PS00455">
    <property type="entry name" value="AMP_BINDING"/>
    <property type="match status" value="1"/>
</dbReference>
<evidence type="ECO:0000313" key="7">
    <source>
        <dbReference type="EMBL" id="POR49960.1"/>
    </source>
</evidence>
<keyword evidence="8" id="KW-1185">Reference proteome</keyword>
<dbReference type="CDD" id="cd05971">
    <property type="entry name" value="MACS_like_3"/>
    <property type="match status" value="1"/>
</dbReference>
<comment type="similarity">
    <text evidence="1">Belongs to the ATP-dependent AMP-binding enzyme family.</text>
</comment>
<reference evidence="7 8" key="1">
    <citation type="submission" date="2018-01" db="EMBL/GenBank/DDBJ databases">
        <title>Genomic Encyclopedia of Type Strains, Phase III (KMG-III): the genomes of soil and plant-associated and newly described type strains.</title>
        <authorList>
            <person name="Whitman W."/>
        </authorList>
    </citation>
    <scope>NUCLEOTIDE SEQUENCE [LARGE SCALE GENOMIC DNA]</scope>
    <source>
        <strain evidence="7 8">1131</strain>
    </source>
</reference>
<accession>A0A2S4M5I7</accession>
<proteinExistence type="inferred from homology"/>
<dbReference type="AlphaFoldDB" id="A0A2S4M5I7"/>
<dbReference type="GO" id="GO:0005524">
    <property type="term" value="F:ATP binding"/>
    <property type="evidence" value="ECO:0007669"/>
    <property type="project" value="UniProtKB-KW"/>
</dbReference>
<feature type="domain" description="AMP-dependent synthetase/ligase" evidence="5">
    <location>
        <begin position="37"/>
        <end position="400"/>
    </location>
</feature>
<evidence type="ECO:0000256" key="2">
    <source>
        <dbReference type="ARBA" id="ARBA00022598"/>
    </source>
</evidence>
<keyword evidence="4" id="KW-0067">ATP-binding</keyword>
<gene>
    <name evidence="7" type="ORF">CYD53_11078</name>
</gene>
<dbReference type="InterPro" id="IPR042099">
    <property type="entry name" value="ANL_N_sf"/>
</dbReference>
<dbReference type="OrthoDB" id="9803968at2"/>
<dbReference type="Gene3D" id="3.30.300.30">
    <property type="match status" value="1"/>
</dbReference>
<dbReference type="PANTHER" id="PTHR43605:SF10">
    <property type="entry name" value="ACYL-COA SYNTHETASE MEDIUM CHAIN FAMILY MEMBER 3"/>
    <property type="match status" value="1"/>
</dbReference>
<dbReference type="Pfam" id="PF00501">
    <property type="entry name" value="AMP-binding"/>
    <property type="match status" value="1"/>
</dbReference>
<dbReference type="Proteomes" id="UP000236919">
    <property type="component" value="Unassembled WGS sequence"/>
</dbReference>
<protein>
    <submittedName>
        <fullName evidence="7">Acetyl-CoA synthetase</fullName>
    </submittedName>
</protein>
<organism evidence="7 8">
    <name type="scientific">Bosea psychrotolerans</name>
    <dbReference type="NCBI Taxonomy" id="1871628"/>
    <lineage>
        <taxon>Bacteria</taxon>
        <taxon>Pseudomonadati</taxon>
        <taxon>Pseudomonadota</taxon>
        <taxon>Alphaproteobacteria</taxon>
        <taxon>Hyphomicrobiales</taxon>
        <taxon>Boseaceae</taxon>
        <taxon>Bosea</taxon>
    </lineage>
</organism>
<dbReference type="SUPFAM" id="SSF56801">
    <property type="entry name" value="Acetyl-CoA synthetase-like"/>
    <property type="match status" value="1"/>
</dbReference>
<comment type="caution">
    <text evidence="7">The sequence shown here is derived from an EMBL/GenBank/DDBJ whole genome shotgun (WGS) entry which is preliminary data.</text>
</comment>
<dbReference type="GO" id="GO:0006633">
    <property type="term" value="P:fatty acid biosynthetic process"/>
    <property type="evidence" value="ECO:0007669"/>
    <property type="project" value="TreeGrafter"/>
</dbReference>
<feature type="domain" description="AMP-binding enzyme C-terminal" evidence="6">
    <location>
        <begin position="451"/>
        <end position="528"/>
    </location>
</feature>
<dbReference type="PANTHER" id="PTHR43605">
    <property type="entry name" value="ACYL-COENZYME A SYNTHETASE"/>
    <property type="match status" value="1"/>
</dbReference>
<dbReference type="InterPro" id="IPR020845">
    <property type="entry name" value="AMP-binding_CS"/>
</dbReference>
<dbReference type="InterPro" id="IPR000873">
    <property type="entry name" value="AMP-dep_synth/lig_dom"/>
</dbReference>
<evidence type="ECO:0000256" key="4">
    <source>
        <dbReference type="ARBA" id="ARBA00022840"/>
    </source>
</evidence>
<dbReference type="InterPro" id="IPR025110">
    <property type="entry name" value="AMP-bd_C"/>
</dbReference>
<dbReference type="FunFam" id="3.40.50.12780:FF:000063">
    <property type="entry name" value="Acetyl-coenzyme A synthetase"/>
    <property type="match status" value="1"/>
</dbReference>
<evidence type="ECO:0000313" key="8">
    <source>
        <dbReference type="Proteomes" id="UP000236919"/>
    </source>
</evidence>
<dbReference type="GO" id="GO:0016405">
    <property type="term" value="F:CoA-ligase activity"/>
    <property type="evidence" value="ECO:0007669"/>
    <property type="project" value="UniProtKB-ARBA"/>
</dbReference>
<evidence type="ECO:0000256" key="3">
    <source>
        <dbReference type="ARBA" id="ARBA00022741"/>
    </source>
</evidence>
<keyword evidence="3" id="KW-0547">Nucleotide-binding</keyword>
<evidence type="ECO:0000259" key="5">
    <source>
        <dbReference type="Pfam" id="PF00501"/>
    </source>
</evidence>
<dbReference type="Pfam" id="PF13193">
    <property type="entry name" value="AMP-binding_C"/>
    <property type="match status" value="1"/>
</dbReference>
<dbReference type="RefSeq" id="WP_103719349.1">
    <property type="nucleotide sequence ID" value="NZ_PQFZ01000010.1"/>
</dbReference>
<sequence length="548" mass="59754">MLKRAASYRDTVEAFRWDIPERFNIGIACCDRHADGSGKPALIYEDQDHGVATVSFDALKQGSNRLANMLRGHGIRPGERVGILLPQRPETAMAHLAIYKMGAIALPLFTQFGPDALEHRLQHSGAAALITDAENIGKIETIRAALPDLKRIFVIGERATIAAHLDFDVELAKASDGFAPVDTRADDPALIIYTSGTTGKPKGALHAHRVLLGHLPGVQLPQEFFPQAGDLFWTPADWAWAGGLLDVLLPSLYFGVPVLASRARKFDPEAAFALMARHKVRNAFLPPTALKLMRQVERPQRFGYAMRSIGTGGETLGADMLAWSEETFGFPVNEFYGQTEANLIVSNCASLFPIVPGSMGRAVPGHRVAVISPEGEKLPAGEQGLIAVARPDPVMMLEYWRQPEATAAKFVGDWLVTGDTGACDAEGYFWFQGRDDDIISSGAYRIGPGDIEDCVIRHPAVLMVAVVGSPDPLRTEVVKAFVLPKPGFAPSDALAAEIQAFVRKRLAAYQYPREIEFVTELPMTATGKIRRKDLRDLEVARKKSGGDR</sequence>